<dbReference type="InterPro" id="IPR043128">
    <property type="entry name" value="Rev_trsase/Diguanyl_cyclase"/>
</dbReference>
<dbReference type="InterPro" id="IPR035919">
    <property type="entry name" value="EAL_sf"/>
</dbReference>
<dbReference type="EC" id="2.7.7.65" evidence="4"/>
<name>A0ABV3P4L1_9ACTN</name>
<dbReference type="PANTHER" id="PTHR33121">
    <property type="entry name" value="CYCLIC DI-GMP PHOSPHODIESTERASE PDEF"/>
    <property type="match status" value="1"/>
</dbReference>
<dbReference type="PROSITE" id="PS50887">
    <property type="entry name" value="GGDEF"/>
    <property type="match status" value="1"/>
</dbReference>
<evidence type="ECO:0000256" key="1">
    <source>
        <dbReference type="SAM" id="Phobius"/>
    </source>
</evidence>
<feature type="transmembrane region" description="Helical" evidence="1">
    <location>
        <begin position="74"/>
        <end position="92"/>
    </location>
</feature>
<evidence type="ECO:0000313" key="4">
    <source>
        <dbReference type="EMBL" id="MEW9264561.1"/>
    </source>
</evidence>
<dbReference type="InterPro" id="IPR000160">
    <property type="entry name" value="GGDEF_dom"/>
</dbReference>
<dbReference type="Gene3D" id="3.20.20.450">
    <property type="entry name" value="EAL domain"/>
    <property type="match status" value="1"/>
</dbReference>
<dbReference type="GO" id="GO:0071111">
    <property type="term" value="F:cyclic-guanylate-specific phosphodiesterase activity"/>
    <property type="evidence" value="ECO:0007669"/>
    <property type="project" value="UniProtKB-EC"/>
</dbReference>
<dbReference type="SMART" id="SM00052">
    <property type="entry name" value="EAL"/>
    <property type="match status" value="1"/>
</dbReference>
<keyword evidence="1" id="KW-0472">Membrane</keyword>
<reference evidence="4 5" key="1">
    <citation type="submission" date="2024-07" db="EMBL/GenBank/DDBJ databases">
        <authorList>
            <person name="Thanompreechachai J."/>
            <person name="Duangmal K."/>
        </authorList>
    </citation>
    <scope>NUCLEOTIDE SEQUENCE [LARGE SCALE GENOMIC DNA]</scope>
    <source>
        <strain evidence="4 5">KCTC 19886</strain>
    </source>
</reference>
<feature type="transmembrane region" description="Helical" evidence="1">
    <location>
        <begin position="48"/>
        <end position="67"/>
    </location>
</feature>
<evidence type="ECO:0000313" key="5">
    <source>
        <dbReference type="Proteomes" id="UP001555826"/>
    </source>
</evidence>
<keyword evidence="1" id="KW-1133">Transmembrane helix</keyword>
<keyword evidence="4" id="KW-0548">Nucleotidyltransferase</keyword>
<dbReference type="SUPFAM" id="SSF55073">
    <property type="entry name" value="Nucleotide cyclase"/>
    <property type="match status" value="1"/>
</dbReference>
<dbReference type="CDD" id="cd01948">
    <property type="entry name" value="EAL"/>
    <property type="match status" value="1"/>
</dbReference>
<protein>
    <submittedName>
        <fullName evidence="4">Bifunctional diguanylate cyclase/phosphodiesterase</fullName>
        <ecNumber evidence="4">2.7.7.65</ecNumber>
        <ecNumber evidence="4">3.1.4.52</ecNumber>
    </submittedName>
</protein>
<dbReference type="RefSeq" id="WP_367637302.1">
    <property type="nucleotide sequence ID" value="NZ_JBFNQN010000004.1"/>
</dbReference>
<dbReference type="PANTHER" id="PTHR33121:SF70">
    <property type="entry name" value="SIGNALING PROTEIN YKOW"/>
    <property type="match status" value="1"/>
</dbReference>
<sequence>MAVLSRGVPEVATPRLMAYTTGAFYVAGGTAAILVTSGSWSAPDWRSAAILALAAIAVAVGSVLLLWGRNLPRGAFDLVVAQGAAFVAAAVVLCRDDVTALGVAGVFVFCAVDNLYFFARRAALVHTAWLLTAVAGSLLWRGVEPGVVGAVMTVQVAVVAVIGRLVQRAAHGTRDSLTDLLNRRGLDERLEESVATAHRTGAPLSLALVDLDHFKQVNDQGGHTAGDELLADLAERLSSRLHTLAPAAALARHGGDEFAVVLPGADLARAEELAQALRAEAAPTGLSVGVAQLRAAEDPGTLLRRTDTALYEAKAGGRGRVAVAGGADDDLLEDLRTALDAHALDVVLQPVVVPGVGPDATRFVGVEALARWTHPVRGPVSPAVFIPLAEANDLIGDLDRVVTRRACADAVLLREATGADLFLTVNASGRHLVDPGFVPDLLATAAETGWPLSGLVVEVTESTVESASDATRDTLEELRAVGVRVAIDDFGTGYSALSQLDTMPADFLKLDAHFTAQLTVSDRRRALLAGLLRMSGDLGLVVIAEGVETGEQEDALVALGCPLAQGYWHQRPQPVAALVAALLAARDRDDSPGAVLGGV</sequence>
<feature type="domain" description="GGDEF" evidence="3">
    <location>
        <begin position="202"/>
        <end position="326"/>
    </location>
</feature>
<dbReference type="GO" id="GO:0052621">
    <property type="term" value="F:diguanylate cyclase activity"/>
    <property type="evidence" value="ECO:0007669"/>
    <property type="project" value="UniProtKB-EC"/>
</dbReference>
<evidence type="ECO:0000259" key="3">
    <source>
        <dbReference type="PROSITE" id="PS50887"/>
    </source>
</evidence>
<dbReference type="Pfam" id="PF00563">
    <property type="entry name" value="EAL"/>
    <property type="match status" value="1"/>
</dbReference>
<dbReference type="InterPro" id="IPR029787">
    <property type="entry name" value="Nucleotide_cyclase"/>
</dbReference>
<dbReference type="SMART" id="SM00267">
    <property type="entry name" value="GGDEF"/>
    <property type="match status" value="1"/>
</dbReference>
<keyword evidence="4" id="KW-0378">Hydrolase</keyword>
<dbReference type="Gene3D" id="3.30.70.270">
    <property type="match status" value="1"/>
</dbReference>
<proteinExistence type="predicted"/>
<dbReference type="Pfam" id="PF00990">
    <property type="entry name" value="GGDEF"/>
    <property type="match status" value="1"/>
</dbReference>
<dbReference type="EC" id="3.1.4.52" evidence="4"/>
<dbReference type="PROSITE" id="PS50883">
    <property type="entry name" value="EAL"/>
    <property type="match status" value="1"/>
</dbReference>
<keyword evidence="4" id="KW-0808">Transferase</keyword>
<comment type="caution">
    <text evidence="4">The sequence shown here is derived from an EMBL/GenBank/DDBJ whole genome shotgun (WGS) entry which is preliminary data.</text>
</comment>
<dbReference type="NCBIfam" id="TIGR00254">
    <property type="entry name" value="GGDEF"/>
    <property type="match status" value="1"/>
</dbReference>
<dbReference type="Proteomes" id="UP001555826">
    <property type="component" value="Unassembled WGS sequence"/>
</dbReference>
<feature type="transmembrane region" description="Helical" evidence="1">
    <location>
        <begin position="16"/>
        <end position="36"/>
    </location>
</feature>
<feature type="transmembrane region" description="Helical" evidence="1">
    <location>
        <begin position="98"/>
        <end position="116"/>
    </location>
</feature>
<evidence type="ECO:0000259" key="2">
    <source>
        <dbReference type="PROSITE" id="PS50883"/>
    </source>
</evidence>
<organism evidence="4 5">
    <name type="scientific">Kineococcus endophyticus</name>
    <dbReference type="NCBI Taxonomy" id="1181883"/>
    <lineage>
        <taxon>Bacteria</taxon>
        <taxon>Bacillati</taxon>
        <taxon>Actinomycetota</taxon>
        <taxon>Actinomycetes</taxon>
        <taxon>Kineosporiales</taxon>
        <taxon>Kineosporiaceae</taxon>
        <taxon>Kineococcus</taxon>
    </lineage>
</organism>
<feature type="transmembrane region" description="Helical" evidence="1">
    <location>
        <begin position="123"/>
        <end position="140"/>
    </location>
</feature>
<keyword evidence="1" id="KW-0812">Transmembrane</keyword>
<accession>A0ABV3P4L1</accession>
<dbReference type="InterPro" id="IPR001633">
    <property type="entry name" value="EAL_dom"/>
</dbReference>
<feature type="domain" description="EAL" evidence="2">
    <location>
        <begin position="328"/>
        <end position="586"/>
    </location>
</feature>
<dbReference type="EMBL" id="JBFNQN010000004">
    <property type="protein sequence ID" value="MEW9264561.1"/>
    <property type="molecule type" value="Genomic_DNA"/>
</dbReference>
<dbReference type="InterPro" id="IPR050706">
    <property type="entry name" value="Cyclic-di-GMP_PDE-like"/>
</dbReference>
<keyword evidence="5" id="KW-1185">Reference proteome</keyword>
<dbReference type="CDD" id="cd01949">
    <property type="entry name" value="GGDEF"/>
    <property type="match status" value="1"/>
</dbReference>
<gene>
    <name evidence="4" type="ORF">AB1207_07370</name>
</gene>
<dbReference type="SUPFAM" id="SSF141868">
    <property type="entry name" value="EAL domain-like"/>
    <property type="match status" value="1"/>
</dbReference>